<dbReference type="Proteomes" id="UP000182114">
    <property type="component" value="Unassembled WGS sequence"/>
</dbReference>
<dbReference type="InterPro" id="IPR051043">
    <property type="entry name" value="Sulfatase_Mod_Factor_Kinase"/>
</dbReference>
<dbReference type="eggNOG" id="COG1262">
    <property type="taxonomic scope" value="Bacteria"/>
</dbReference>
<dbReference type="Pfam" id="PF03781">
    <property type="entry name" value="FGE-sulfatase"/>
    <property type="match status" value="1"/>
</dbReference>
<dbReference type="Pfam" id="PF12867">
    <property type="entry name" value="DinB_2"/>
    <property type="match status" value="1"/>
</dbReference>
<sequence>MTNYELIHQFEKTRAHSVALCAPLAPEDYNAQPVAFASPPKWHLAHITWFFEEMILRKYDENYVIFNKDFSYLFNSYYQTVGERAARSLRGAMTRPLIEEIYSYRTYVDQHIVALLKSKLSLEIETLVTLGIQHEQQHQELLLTDLKHTFSFNPLHPVYHEKFNLVQDTNNEEGWLAMPEGIYEIGHQGDGFCFDNELGRHKVFLHDYQLSKGLVTNGDFIAFIAAGGYQEFKYWLDEGWSWVQEEKITAPLYWIQKDGTWFSYTLAGLKPVDVDAILSHVSFYEAQAFATFKNMRLPTEFEWEAASEKFNWGKRWEWTYSAYVPYPNFKIADGAVGEYNGKFMINTMVLRGSSVATSEGHERNTYRNFFHPKYRWQYTGIRLAK</sequence>
<dbReference type="SUPFAM" id="SSF109854">
    <property type="entry name" value="DinB/YfiT-like putative metalloenzymes"/>
    <property type="match status" value="1"/>
</dbReference>
<comment type="pathway">
    <text evidence="3">Amino-acid biosynthesis; ergothioneine biosynthesis.</text>
</comment>
<gene>
    <name evidence="6" type="ORF">SAMN04487992_104224</name>
</gene>
<organism evidence="6 7">
    <name type="scientific">Cellulophaga baltica</name>
    <dbReference type="NCBI Taxonomy" id="76594"/>
    <lineage>
        <taxon>Bacteria</taxon>
        <taxon>Pseudomonadati</taxon>
        <taxon>Bacteroidota</taxon>
        <taxon>Flavobacteriia</taxon>
        <taxon>Flavobacteriales</taxon>
        <taxon>Flavobacteriaceae</taxon>
        <taxon>Cellulophaga</taxon>
    </lineage>
</organism>
<dbReference type="SUPFAM" id="SSF56436">
    <property type="entry name" value="C-type lectin-like"/>
    <property type="match status" value="1"/>
</dbReference>
<evidence type="ECO:0000256" key="1">
    <source>
        <dbReference type="ARBA" id="ARBA00023002"/>
    </source>
</evidence>
<evidence type="ECO:0000259" key="4">
    <source>
        <dbReference type="Pfam" id="PF03781"/>
    </source>
</evidence>
<evidence type="ECO:0000259" key="5">
    <source>
        <dbReference type="Pfam" id="PF12867"/>
    </source>
</evidence>
<dbReference type="InterPro" id="IPR005532">
    <property type="entry name" value="SUMF_dom"/>
</dbReference>
<dbReference type="InterPro" id="IPR016187">
    <property type="entry name" value="CTDL_fold"/>
</dbReference>
<accession>A0A1G7G9J4</accession>
<keyword evidence="2" id="KW-0408">Iron</keyword>
<evidence type="ECO:0000256" key="2">
    <source>
        <dbReference type="ARBA" id="ARBA00023004"/>
    </source>
</evidence>
<dbReference type="AlphaFoldDB" id="A0A1G7G9J4"/>
<dbReference type="InterPro" id="IPR034660">
    <property type="entry name" value="DinB/YfiT-like"/>
</dbReference>
<evidence type="ECO:0000313" key="7">
    <source>
        <dbReference type="Proteomes" id="UP000182114"/>
    </source>
</evidence>
<dbReference type="NCBIfam" id="TIGR03440">
    <property type="entry name" value="egtB_TIGR03440"/>
    <property type="match status" value="1"/>
</dbReference>
<dbReference type="GO" id="GO:0052699">
    <property type="term" value="P:ergothioneine biosynthetic process"/>
    <property type="evidence" value="ECO:0007669"/>
    <property type="project" value="InterPro"/>
</dbReference>
<dbReference type="PANTHER" id="PTHR23150:SF36">
    <property type="entry name" value="HERCYNINE OXYGENASE"/>
    <property type="match status" value="1"/>
</dbReference>
<dbReference type="PANTHER" id="PTHR23150">
    <property type="entry name" value="SULFATASE MODIFYING FACTOR 1, 2"/>
    <property type="match status" value="1"/>
</dbReference>
<feature type="domain" description="Sulfatase-modifying factor enzyme-like" evidence="4">
    <location>
        <begin position="173"/>
        <end position="307"/>
    </location>
</feature>
<name>A0A1G7G9J4_9FLAO</name>
<keyword evidence="7" id="KW-1185">Reference proteome</keyword>
<evidence type="ECO:0000313" key="6">
    <source>
        <dbReference type="EMBL" id="SDE84792.1"/>
    </source>
</evidence>
<feature type="domain" description="DinB-like" evidence="5">
    <location>
        <begin position="9"/>
        <end position="140"/>
    </location>
</feature>
<keyword evidence="1" id="KW-0560">Oxidoreductase</keyword>
<dbReference type="InterPro" id="IPR024775">
    <property type="entry name" value="DinB-like"/>
</dbReference>
<dbReference type="RefSeq" id="WP_074538086.1">
    <property type="nucleotide sequence ID" value="NZ_FNBD01000004.1"/>
</dbReference>
<evidence type="ECO:0000256" key="3">
    <source>
        <dbReference type="ARBA" id="ARBA00037882"/>
    </source>
</evidence>
<dbReference type="Gene3D" id="3.90.1580.10">
    <property type="entry name" value="paralog of FGE (formylglycine-generating enzyme)"/>
    <property type="match status" value="2"/>
</dbReference>
<reference evidence="7" key="1">
    <citation type="submission" date="2016-10" db="EMBL/GenBank/DDBJ databases">
        <authorList>
            <person name="Varghese N."/>
            <person name="Submissions S."/>
        </authorList>
    </citation>
    <scope>NUCLEOTIDE SEQUENCE [LARGE SCALE GENOMIC DNA]</scope>
    <source>
        <strain evidence="7">DSM 24729</strain>
    </source>
</reference>
<dbReference type="EMBL" id="FNBD01000004">
    <property type="protein sequence ID" value="SDE84792.1"/>
    <property type="molecule type" value="Genomic_DNA"/>
</dbReference>
<protein>
    <submittedName>
        <fullName evidence="6">Ergothioneine biosynthesis protein EgtB</fullName>
    </submittedName>
</protein>
<proteinExistence type="predicted"/>
<dbReference type="InterPro" id="IPR017806">
    <property type="entry name" value="EgtB"/>
</dbReference>
<dbReference type="InterPro" id="IPR042095">
    <property type="entry name" value="SUMF_sf"/>
</dbReference>